<dbReference type="Pfam" id="PF01547">
    <property type="entry name" value="SBP_bac_1"/>
    <property type="match status" value="1"/>
</dbReference>
<gene>
    <name evidence="4" type="ORF">DY240_27710</name>
</gene>
<dbReference type="PANTHER" id="PTHR43649:SF29">
    <property type="entry name" value="OSMOPROTECTIVE COMPOUNDS-BINDING PROTEIN GGTB"/>
    <property type="match status" value="1"/>
</dbReference>
<name>A0A418KHQ2_9ACTN</name>
<comment type="similarity">
    <text evidence="1">Belongs to the bacterial solute-binding protein 1 family.</text>
</comment>
<dbReference type="AlphaFoldDB" id="A0A418KHQ2"/>
<dbReference type="PROSITE" id="PS51257">
    <property type="entry name" value="PROKAR_LIPOPROTEIN"/>
    <property type="match status" value="1"/>
</dbReference>
<dbReference type="InterPro" id="IPR006059">
    <property type="entry name" value="SBP"/>
</dbReference>
<proteinExistence type="inferred from homology"/>
<feature type="signal peptide" evidence="3">
    <location>
        <begin position="1"/>
        <end position="23"/>
    </location>
</feature>
<dbReference type="InterPro" id="IPR006311">
    <property type="entry name" value="TAT_signal"/>
</dbReference>
<dbReference type="PANTHER" id="PTHR43649">
    <property type="entry name" value="ARABINOSE-BINDING PROTEIN-RELATED"/>
    <property type="match status" value="1"/>
</dbReference>
<evidence type="ECO:0000313" key="4">
    <source>
        <dbReference type="EMBL" id="RIQ12068.1"/>
    </source>
</evidence>
<dbReference type="PROSITE" id="PS51318">
    <property type="entry name" value="TAT"/>
    <property type="match status" value="1"/>
</dbReference>
<evidence type="ECO:0000256" key="1">
    <source>
        <dbReference type="ARBA" id="ARBA00008520"/>
    </source>
</evidence>
<keyword evidence="2" id="KW-0813">Transport</keyword>
<organism evidence="4 5">
    <name type="scientific">Jiangella rhizosphaerae</name>
    <dbReference type="NCBI Taxonomy" id="2293569"/>
    <lineage>
        <taxon>Bacteria</taxon>
        <taxon>Bacillati</taxon>
        <taxon>Actinomycetota</taxon>
        <taxon>Actinomycetes</taxon>
        <taxon>Jiangellales</taxon>
        <taxon>Jiangellaceae</taxon>
        <taxon>Jiangella</taxon>
    </lineage>
</organism>
<evidence type="ECO:0000256" key="2">
    <source>
        <dbReference type="ARBA" id="ARBA00022448"/>
    </source>
</evidence>
<dbReference type="EMBL" id="QUAL01000410">
    <property type="protein sequence ID" value="RIQ12068.1"/>
    <property type="molecule type" value="Genomic_DNA"/>
</dbReference>
<sequence>MPMNRRRFLTAGVLASAVLTASACGGGDDDVAGGDGGDTTLRMIVNITPNLTEQFWNELFDLYEAENPGITVELELTGTIEAEAKLQQDLAAGDPPDIAQHVIPNPETAELFVDLSGEDWAADTPLFEDYAIDGKHYVVGVGEQIQSLVFYNKAAFEEAGVDATQLQTIAQFEDAMRKLQAAGYVPLQSAGQWVTGAQFTMLADAGVLTEDPDWVVKRKDGETTFADSGYLRYFELYESWLDQGFLSQSALGLEYPDGQAAFLEGESAMYIMGSYFVPAADDAGLSDQIGVIPVPTDGEYPPGQFGNMAQPYTVVEASDAKEEAIDLVEWLVTDEEAIEIQLAADGNLRKGFSYDVSSLGEGVQAILDASPMVIVKQGERQPVHGYAEELNTQVQSLFTGSSAGDVATNLDTWWDSQR</sequence>
<comment type="caution">
    <text evidence="4">The sequence shown here is derived from an EMBL/GenBank/DDBJ whole genome shotgun (WGS) entry which is preliminary data.</text>
</comment>
<keyword evidence="5" id="KW-1185">Reference proteome</keyword>
<evidence type="ECO:0000313" key="5">
    <source>
        <dbReference type="Proteomes" id="UP000284057"/>
    </source>
</evidence>
<dbReference type="InterPro" id="IPR050490">
    <property type="entry name" value="Bact_solute-bd_prot1"/>
</dbReference>
<protein>
    <submittedName>
        <fullName evidence="4">Extracellular solute-binding protein</fullName>
    </submittedName>
</protein>
<evidence type="ECO:0000256" key="3">
    <source>
        <dbReference type="SAM" id="SignalP"/>
    </source>
</evidence>
<dbReference type="Proteomes" id="UP000284057">
    <property type="component" value="Unassembled WGS sequence"/>
</dbReference>
<dbReference type="SUPFAM" id="SSF53850">
    <property type="entry name" value="Periplasmic binding protein-like II"/>
    <property type="match status" value="1"/>
</dbReference>
<reference evidence="4 5" key="1">
    <citation type="submission" date="2018-09" db="EMBL/GenBank/DDBJ databases">
        <title>Isolation, diversity and antifungal activity of actinobacteria from wheat.</title>
        <authorList>
            <person name="Han C."/>
        </authorList>
    </citation>
    <scope>NUCLEOTIDE SEQUENCE [LARGE SCALE GENOMIC DNA]</scope>
    <source>
        <strain evidence="4 5">NEAU-YY265</strain>
    </source>
</reference>
<accession>A0A418KHQ2</accession>
<keyword evidence="3" id="KW-0732">Signal</keyword>
<dbReference type="Gene3D" id="3.40.190.10">
    <property type="entry name" value="Periplasmic binding protein-like II"/>
    <property type="match status" value="2"/>
</dbReference>
<feature type="chain" id="PRO_5019404405" evidence="3">
    <location>
        <begin position="24"/>
        <end position="418"/>
    </location>
</feature>